<gene>
    <name evidence="1" type="ORF">WB403_52285</name>
</gene>
<evidence type="ECO:0000313" key="1">
    <source>
        <dbReference type="EMBL" id="MEI5617696.1"/>
    </source>
</evidence>
<reference evidence="1 2" key="1">
    <citation type="submission" date="2024-03" db="EMBL/GenBank/DDBJ databases">
        <title>First Report of Pectobacterium brasiliscabiei causing potato scab in china.</title>
        <authorList>
            <person name="Handique U."/>
        </authorList>
    </citation>
    <scope>NUCLEOTIDE SEQUENCE [LARGE SCALE GENOMIC DNA]</scope>
    <source>
        <strain evidence="1 2">ZRIMU1503</strain>
    </source>
</reference>
<proteinExistence type="predicted"/>
<organism evidence="1 2">
    <name type="scientific">Streptomyces brasiliscabiei</name>
    <dbReference type="NCBI Taxonomy" id="2736302"/>
    <lineage>
        <taxon>Bacteria</taxon>
        <taxon>Bacillati</taxon>
        <taxon>Actinomycetota</taxon>
        <taxon>Actinomycetes</taxon>
        <taxon>Kitasatosporales</taxon>
        <taxon>Streptomycetaceae</taxon>
        <taxon>Streptomyces</taxon>
    </lineage>
</organism>
<comment type="caution">
    <text evidence="1">The sequence shown here is derived from an EMBL/GenBank/DDBJ whole genome shotgun (WGS) entry which is preliminary data.</text>
</comment>
<sequence length="76" mass="8086">TGQMQISMYYTNGSTPNGYSPNIITNITATNADVSPIADTTDITALASNSINITKTAHSYSTNPTVDGPFTYDLSY</sequence>
<name>A0ABU8GYI8_9ACTN</name>
<evidence type="ECO:0000313" key="2">
    <source>
        <dbReference type="Proteomes" id="UP001365781"/>
    </source>
</evidence>
<dbReference type="RefSeq" id="WP_336559497.1">
    <property type="nucleotide sequence ID" value="NZ_JBBAYM010000972.1"/>
</dbReference>
<dbReference type="EMBL" id="JBBAYM010000972">
    <property type="protein sequence ID" value="MEI5617696.1"/>
    <property type="molecule type" value="Genomic_DNA"/>
</dbReference>
<feature type="non-terminal residue" evidence="1">
    <location>
        <position position="1"/>
    </location>
</feature>
<accession>A0ABU8GYI8</accession>
<feature type="non-terminal residue" evidence="1">
    <location>
        <position position="76"/>
    </location>
</feature>
<dbReference type="Proteomes" id="UP001365781">
    <property type="component" value="Unassembled WGS sequence"/>
</dbReference>
<keyword evidence="2" id="KW-1185">Reference proteome</keyword>
<protein>
    <submittedName>
        <fullName evidence="1">Uncharacterized protein</fullName>
    </submittedName>
</protein>